<feature type="coiled-coil region" evidence="1">
    <location>
        <begin position="52"/>
        <end position="86"/>
    </location>
</feature>
<reference evidence="2 3" key="1">
    <citation type="submission" date="2019-12" db="EMBL/GenBank/DDBJ databases">
        <title>Spirosoma sp. HMF4905 genome sequencing and assembly.</title>
        <authorList>
            <person name="Kang H."/>
            <person name="Cha I."/>
            <person name="Kim H."/>
            <person name="Joh K."/>
        </authorList>
    </citation>
    <scope>NUCLEOTIDE SEQUENCE [LARGE SCALE GENOMIC DNA]</scope>
    <source>
        <strain evidence="2 3">HMF4905</strain>
    </source>
</reference>
<evidence type="ECO:0000256" key="1">
    <source>
        <dbReference type="SAM" id="Coils"/>
    </source>
</evidence>
<comment type="caution">
    <text evidence="2">The sequence shown here is derived from an EMBL/GenBank/DDBJ whole genome shotgun (WGS) entry which is preliminary data.</text>
</comment>
<sequence>MERMKPSSGDPRDCYDFETLWQWVEDLQELATVQQELVTCSNKQCYIADKLYRQLDEKITLLEQKAALLSEKLDLLLERIAQYEIAFSAASINDVRRLN</sequence>
<gene>
    <name evidence="2" type="ORF">GO755_40450</name>
</gene>
<dbReference type="Proteomes" id="UP000436006">
    <property type="component" value="Unassembled WGS sequence"/>
</dbReference>
<dbReference type="AlphaFoldDB" id="A0A7K1SR99"/>
<keyword evidence="1" id="KW-0175">Coiled coil</keyword>
<protein>
    <submittedName>
        <fullName evidence="2">Uncharacterized protein</fullName>
    </submittedName>
</protein>
<accession>A0A7K1SR99</accession>
<dbReference type="EMBL" id="WPIN01000042">
    <property type="protein sequence ID" value="MVM36344.1"/>
    <property type="molecule type" value="Genomic_DNA"/>
</dbReference>
<keyword evidence="3" id="KW-1185">Reference proteome</keyword>
<name>A0A7K1SR99_9BACT</name>
<proteinExistence type="predicted"/>
<evidence type="ECO:0000313" key="2">
    <source>
        <dbReference type="EMBL" id="MVM36344.1"/>
    </source>
</evidence>
<organism evidence="2 3">
    <name type="scientific">Spirosoma arboris</name>
    <dbReference type="NCBI Taxonomy" id="2682092"/>
    <lineage>
        <taxon>Bacteria</taxon>
        <taxon>Pseudomonadati</taxon>
        <taxon>Bacteroidota</taxon>
        <taxon>Cytophagia</taxon>
        <taxon>Cytophagales</taxon>
        <taxon>Cytophagaceae</taxon>
        <taxon>Spirosoma</taxon>
    </lineage>
</organism>
<evidence type="ECO:0000313" key="3">
    <source>
        <dbReference type="Proteomes" id="UP000436006"/>
    </source>
</evidence>